<dbReference type="SUPFAM" id="SSF47413">
    <property type="entry name" value="lambda repressor-like DNA-binding domains"/>
    <property type="match status" value="1"/>
</dbReference>
<gene>
    <name evidence="2" type="ORF">HMPREF0220_2212</name>
</gene>
<organism evidence="2 3">
    <name type="scientific">Clostridioides difficile NAP08</name>
    <dbReference type="NCBI Taxonomy" id="525259"/>
    <lineage>
        <taxon>Bacteria</taxon>
        <taxon>Bacillati</taxon>
        <taxon>Bacillota</taxon>
        <taxon>Clostridia</taxon>
        <taxon>Peptostreptococcales</taxon>
        <taxon>Peptostreptococcaceae</taxon>
        <taxon>Clostridioides</taxon>
    </lineage>
</organism>
<evidence type="ECO:0000313" key="2">
    <source>
        <dbReference type="EMBL" id="EFH06688.1"/>
    </source>
</evidence>
<dbReference type="GO" id="GO:0003677">
    <property type="term" value="F:DNA binding"/>
    <property type="evidence" value="ECO:0007669"/>
    <property type="project" value="InterPro"/>
</dbReference>
<dbReference type="Proteomes" id="UP000003227">
    <property type="component" value="Unassembled WGS sequence"/>
</dbReference>
<dbReference type="HOGENOM" id="CLU_3219866_0_0_9"/>
<dbReference type="Gene3D" id="1.10.260.40">
    <property type="entry name" value="lambda repressor-like DNA-binding domains"/>
    <property type="match status" value="1"/>
</dbReference>
<evidence type="ECO:0000259" key="1">
    <source>
        <dbReference type="PROSITE" id="PS50943"/>
    </source>
</evidence>
<comment type="caution">
    <text evidence="2">The sequence shown here is derived from an EMBL/GenBank/DDBJ whole genome shotgun (WGS) entry which is preliminary data.</text>
</comment>
<reference evidence="2 3" key="1">
    <citation type="submission" date="2010-05" db="EMBL/GenBank/DDBJ databases">
        <authorList>
            <person name="Qin X."/>
            <person name="Bachman B."/>
            <person name="Battles P."/>
            <person name="Bell A."/>
            <person name="Bess C."/>
            <person name="Bickham C."/>
            <person name="Chaboub L."/>
            <person name="Chen D."/>
            <person name="Coyle M."/>
            <person name="Deiros D.R."/>
            <person name="Dinh H."/>
            <person name="Forbes L."/>
            <person name="Fowler G."/>
            <person name="Francisco L."/>
            <person name="Fu Q."/>
            <person name="Gubbala S."/>
            <person name="Hale W."/>
            <person name="Han Y."/>
            <person name="Hemphill L."/>
            <person name="Highlander S.K."/>
            <person name="Hirani K."/>
            <person name="Hogues M."/>
            <person name="Jackson L."/>
            <person name="Jakkamsetti A."/>
            <person name="Javaid M."/>
            <person name="Jiang H."/>
            <person name="Korchina V."/>
            <person name="Kovar C."/>
            <person name="Lara F."/>
            <person name="Lee S."/>
            <person name="Mata R."/>
            <person name="Mathew T."/>
            <person name="Moen C."/>
            <person name="Morales K."/>
            <person name="Munidasa M."/>
            <person name="Nazareth L."/>
            <person name="Ngo R."/>
            <person name="Nguyen L."/>
            <person name="Okwuonu G."/>
            <person name="Ongeri F."/>
            <person name="Patil S."/>
            <person name="Petrosino J."/>
            <person name="Pham C."/>
            <person name="Pham P."/>
            <person name="Pu L.-L."/>
            <person name="Puazo M."/>
            <person name="Raj R."/>
            <person name="Reid J."/>
            <person name="Rouhana J."/>
            <person name="Saada N."/>
            <person name="Shang Y."/>
            <person name="Simmons D."/>
            <person name="Thornton R."/>
            <person name="Warren J."/>
            <person name="Weissenberger G."/>
            <person name="Zhang J."/>
            <person name="Zhang L."/>
            <person name="Zhou C."/>
            <person name="Zhu D."/>
            <person name="Muzny D."/>
            <person name="Worley K."/>
            <person name="Gibbs R."/>
        </authorList>
    </citation>
    <scope>NUCLEOTIDE SEQUENCE [LARGE SCALE GENOMIC DNA]</scope>
    <source>
        <strain evidence="2 3">NAP08</strain>
    </source>
</reference>
<dbReference type="InterPro" id="IPR010982">
    <property type="entry name" value="Lambda_DNA-bd_dom_sf"/>
</dbReference>
<name>D5Q5N0_CLODI</name>
<dbReference type="EMBL" id="ADNX01000052">
    <property type="protein sequence ID" value="EFH06688.1"/>
    <property type="molecule type" value="Genomic_DNA"/>
</dbReference>
<sequence>MFEKTNINTSVMNIIESDERPIRDDELIIFAKIFGVSINYILGL</sequence>
<proteinExistence type="predicted"/>
<protein>
    <recommendedName>
        <fullName evidence="1">HTH cro/C1-type domain-containing protein</fullName>
    </recommendedName>
</protein>
<dbReference type="CDD" id="cd00093">
    <property type="entry name" value="HTH_XRE"/>
    <property type="match status" value="1"/>
</dbReference>
<dbReference type="AlphaFoldDB" id="D5Q5N0"/>
<feature type="domain" description="HTH cro/C1-type" evidence="1">
    <location>
        <begin position="3"/>
        <end position="41"/>
    </location>
</feature>
<dbReference type="PROSITE" id="PS50943">
    <property type="entry name" value="HTH_CROC1"/>
    <property type="match status" value="1"/>
</dbReference>
<dbReference type="InterPro" id="IPR001387">
    <property type="entry name" value="Cro/C1-type_HTH"/>
</dbReference>
<evidence type="ECO:0000313" key="3">
    <source>
        <dbReference type="Proteomes" id="UP000003227"/>
    </source>
</evidence>
<accession>D5Q5N0</accession>
<dbReference type="RefSeq" id="WP_003419268.1">
    <property type="nucleotide sequence ID" value="NZ_GG770713.1"/>
</dbReference>